<dbReference type="Proteomes" id="UP001164237">
    <property type="component" value="Segment"/>
</dbReference>
<evidence type="ECO:0000313" key="1">
    <source>
        <dbReference type="EMBL" id="UZS00324.1"/>
    </source>
</evidence>
<evidence type="ECO:0008006" key="3">
    <source>
        <dbReference type="Google" id="ProtNLM"/>
    </source>
</evidence>
<protein>
    <recommendedName>
        <fullName evidence="3">Neck protein</fullName>
    </recommendedName>
</protein>
<dbReference type="EMBL" id="OP490597">
    <property type="protein sequence ID" value="UZS00324.1"/>
    <property type="molecule type" value="Genomic_DNA"/>
</dbReference>
<proteinExistence type="predicted"/>
<keyword evidence="2" id="KW-1185">Reference proteome</keyword>
<reference evidence="1" key="1">
    <citation type="submission" date="2022-09" db="EMBL/GenBank/DDBJ databases">
        <authorList>
            <person name="Li Y."/>
        </authorList>
    </citation>
    <scope>NUCLEOTIDE SEQUENCE</scope>
</reference>
<evidence type="ECO:0000313" key="2">
    <source>
        <dbReference type="Proteomes" id="UP001164237"/>
    </source>
</evidence>
<name>A0A9E8G0C9_9CAUD</name>
<organism evidence="1 2">
    <name type="scientific">Serratia phage SMP</name>
    <dbReference type="NCBI Taxonomy" id="2982904"/>
    <lineage>
        <taxon>Viruses</taxon>
        <taxon>Duplodnaviria</taxon>
        <taxon>Heunggongvirae</taxon>
        <taxon>Uroviricota</taxon>
        <taxon>Caudoviricetes</taxon>
        <taxon>Lindbergviridae</taxon>
        <taxon>Myosmarvirus</taxon>
        <taxon>Myosmarvirus SMP</taxon>
    </lineage>
</organism>
<accession>A0A9E8G0C9</accession>
<sequence>MYLSPDVTVELHRALIYNSMLEGAMKEESEMLKKHIKALKEAKGSKVDAGWFESDRYPNGRSIAANARIQNDGGTWKGNWGIIVIPSRPFMRLAFKNFIEQRRSIEKSLVTKLLSGKITVDQMLNQIGMAMENSIVDSIKNGGWQPNAPSTIAKKGFDMPLIDDGHMWQNVNSKVTK</sequence>